<gene>
    <name evidence="1" type="ORF">M404DRAFT_298559</name>
</gene>
<dbReference type="Proteomes" id="UP000054217">
    <property type="component" value="Unassembled WGS sequence"/>
</dbReference>
<sequence length="154" mass="17396">MFGNLPYIPSSAELSSAGLRGMYNPKLNEMPPHRCFLLTSRSNTAISASRADVENVLPWIKVGLRSAISILLACLCHKVSSTRSISSRSRKRLPRLSGVPEQQCHVRDSWRRHHRRTDHPFVRDTKASARWSDTKHPACRTVLRPTRPSCSPPM</sequence>
<name>A0A0C3NIX1_PISTI</name>
<dbReference type="EMBL" id="KN832062">
    <property type="protein sequence ID" value="KIN95645.1"/>
    <property type="molecule type" value="Genomic_DNA"/>
</dbReference>
<dbReference type="InParanoid" id="A0A0C3NIX1"/>
<evidence type="ECO:0000313" key="2">
    <source>
        <dbReference type="Proteomes" id="UP000054217"/>
    </source>
</evidence>
<reference evidence="1 2" key="1">
    <citation type="submission" date="2014-04" db="EMBL/GenBank/DDBJ databases">
        <authorList>
            <consortium name="DOE Joint Genome Institute"/>
            <person name="Kuo A."/>
            <person name="Kohler A."/>
            <person name="Costa M.D."/>
            <person name="Nagy L.G."/>
            <person name="Floudas D."/>
            <person name="Copeland A."/>
            <person name="Barry K.W."/>
            <person name="Cichocki N."/>
            <person name="Veneault-Fourrey C."/>
            <person name="LaButti K."/>
            <person name="Lindquist E.A."/>
            <person name="Lipzen A."/>
            <person name="Lundell T."/>
            <person name="Morin E."/>
            <person name="Murat C."/>
            <person name="Sun H."/>
            <person name="Tunlid A."/>
            <person name="Henrissat B."/>
            <person name="Grigoriev I.V."/>
            <person name="Hibbett D.S."/>
            <person name="Martin F."/>
            <person name="Nordberg H.P."/>
            <person name="Cantor M.N."/>
            <person name="Hua S.X."/>
        </authorList>
    </citation>
    <scope>NUCLEOTIDE SEQUENCE [LARGE SCALE GENOMIC DNA]</scope>
    <source>
        <strain evidence="1 2">Marx 270</strain>
    </source>
</reference>
<evidence type="ECO:0000313" key="1">
    <source>
        <dbReference type="EMBL" id="KIN95645.1"/>
    </source>
</evidence>
<keyword evidence="2" id="KW-1185">Reference proteome</keyword>
<accession>A0A0C3NIX1</accession>
<reference evidence="2" key="2">
    <citation type="submission" date="2015-01" db="EMBL/GenBank/DDBJ databases">
        <title>Evolutionary Origins and Diversification of the Mycorrhizal Mutualists.</title>
        <authorList>
            <consortium name="DOE Joint Genome Institute"/>
            <consortium name="Mycorrhizal Genomics Consortium"/>
            <person name="Kohler A."/>
            <person name="Kuo A."/>
            <person name="Nagy L.G."/>
            <person name="Floudas D."/>
            <person name="Copeland A."/>
            <person name="Barry K.W."/>
            <person name="Cichocki N."/>
            <person name="Veneault-Fourrey C."/>
            <person name="LaButti K."/>
            <person name="Lindquist E.A."/>
            <person name="Lipzen A."/>
            <person name="Lundell T."/>
            <person name="Morin E."/>
            <person name="Murat C."/>
            <person name="Riley R."/>
            <person name="Ohm R."/>
            <person name="Sun H."/>
            <person name="Tunlid A."/>
            <person name="Henrissat B."/>
            <person name="Grigoriev I.V."/>
            <person name="Hibbett D.S."/>
            <person name="Martin F."/>
        </authorList>
    </citation>
    <scope>NUCLEOTIDE SEQUENCE [LARGE SCALE GENOMIC DNA]</scope>
    <source>
        <strain evidence="2">Marx 270</strain>
    </source>
</reference>
<organism evidence="1 2">
    <name type="scientific">Pisolithus tinctorius Marx 270</name>
    <dbReference type="NCBI Taxonomy" id="870435"/>
    <lineage>
        <taxon>Eukaryota</taxon>
        <taxon>Fungi</taxon>
        <taxon>Dikarya</taxon>
        <taxon>Basidiomycota</taxon>
        <taxon>Agaricomycotina</taxon>
        <taxon>Agaricomycetes</taxon>
        <taxon>Agaricomycetidae</taxon>
        <taxon>Boletales</taxon>
        <taxon>Sclerodermatineae</taxon>
        <taxon>Pisolithaceae</taxon>
        <taxon>Pisolithus</taxon>
    </lineage>
</organism>
<dbReference type="HOGENOM" id="CLU_1704957_0_0_1"/>
<dbReference type="AlphaFoldDB" id="A0A0C3NIX1"/>
<protein>
    <submittedName>
        <fullName evidence="1">Uncharacterized protein</fullName>
    </submittedName>
</protein>
<proteinExistence type="predicted"/>